<keyword evidence="1" id="KW-1185">Reference proteome</keyword>
<evidence type="ECO:0000313" key="1">
    <source>
        <dbReference type="Proteomes" id="UP000694864"/>
    </source>
</evidence>
<organism evidence="1 2">
    <name type="scientific">Camelina sativa</name>
    <name type="common">False flax</name>
    <name type="synonym">Myagrum sativum</name>
    <dbReference type="NCBI Taxonomy" id="90675"/>
    <lineage>
        <taxon>Eukaryota</taxon>
        <taxon>Viridiplantae</taxon>
        <taxon>Streptophyta</taxon>
        <taxon>Embryophyta</taxon>
        <taxon>Tracheophyta</taxon>
        <taxon>Spermatophyta</taxon>
        <taxon>Magnoliopsida</taxon>
        <taxon>eudicotyledons</taxon>
        <taxon>Gunneridae</taxon>
        <taxon>Pentapetalae</taxon>
        <taxon>rosids</taxon>
        <taxon>malvids</taxon>
        <taxon>Brassicales</taxon>
        <taxon>Brassicaceae</taxon>
        <taxon>Camelineae</taxon>
        <taxon>Camelina</taxon>
    </lineage>
</organism>
<dbReference type="Proteomes" id="UP000694864">
    <property type="component" value="Chromosome 20"/>
</dbReference>
<evidence type="ECO:0000313" key="3">
    <source>
        <dbReference type="RefSeq" id="XP_019097907.1"/>
    </source>
</evidence>
<sequence length="375" mass="43474">MVIERVHRTGKVLNPRMFKLWVSNLGIGIIKALPLFKKLDGRTRGRIKITTRKQLSDNSMANLVWEHDGVGYEHDFTWLEKSSIQIELGIAEFWGCKTFGMEFLVSSQKIQPSHYMFVNEPKEKTQKLDSECKWVQNKQRLSLHLEDKTDLSGASSSRCRWLVFDRGKKELRIMEDDGTKAKAESPQGNRLKLYDIIAGEEVVLWEIPGVEIVVEFWLFGLMAIVNAVTKWKHYGIHKELGPILSQWKHDRSPFIPKLLDDKRKSVYMPKHLFERYLSIKDVGYPVEFDKLTLNHFENFFVRNFAFGVSHSPRPPELIICLVGSLLWTPTEVRSQDGYSENNKVEQMLRELNQTEIYLLSNPLSSLPLINSGYFG</sequence>
<proteinExistence type="predicted"/>
<name>A0ABM1RFW8_CAMSA</name>
<dbReference type="RefSeq" id="XP_019097906.1">
    <property type="nucleotide sequence ID" value="XM_019242361.1"/>
</dbReference>
<dbReference type="RefSeq" id="XP_019097907.1">
    <property type="nucleotide sequence ID" value="XM_019242362.1"/>
</dbReference>
<evidence type="ECO:0000313" key="2">
    <source>
        <dbReference type="RefSeq" id="XP_019097906.1"/>
    </source>
</evidence>
<gene>
    <name evidence="2 3" type="primary">LOC104768566</name>
</gene>
<accession>A0ABM1RFW8</accession>
<reference evidence="1" key="1">
    <citation type="journal article" date="1997" name="Nucleic Acids Res.">
        <title>tRNAscan-SE: a program for improved detection of transfer RNA genes in genomic sequence.</title>
        <authorList>
            <person name="Lowe T.M."/>
            <person name="Eddy S.R."/>
        </authorList>
    </citation>
    <scope>NUCLEOTIDE SEQUENCE [LARGE SCALE GENOMIC DNA]</scope>
    <source>
        <strain evidence="1">r\DH55</strain>
    </source>
</reference>
<reference evidence="1" key="2">
    <citation type="journal article" date="2014" name="Nat. Commun.">
        <title>The emerging biofuel crop Camelina sativa retains a highly undifferentiated hexaploid genome structure.</title>
        <authorList>
            <person name="Kagale S."/>
            <person name="Koh C."/>
            <person name="Nixon J."/>
            <person name="Bollina V."/>
            <person name="Clarke W.E."/>
            <person name="Tuteja R."/>
            <person name="Spillane C."/>
            <person name="Robinson S.J."/>
            <person name="Links M.G."/>
            <person name="Clarke C."/>
            <person name="Higgins E.E."/>
            <person name="Huebert T."/>
            <person name="Sharpe A.G."/>
            <person name="Parkin I.A."/>
        </authorList>
    </citation>
    <scope>NUCLEOTIDE SEQUENCE [LARGE SCALE GENOMIC DNA]</scope>
    <source>
        <strain evidence="1">r\DH55</strain>
    </source>
</reference>
<dbReference type="GeneID" id="104768566"/>
<protein>
    <submittedName>
        <fullName evidence="2 3">Uncharacterized protein LOC104768566 isoform X1</fullName>
    </submittedName>
</protein>
<reference evidence="2 3" key="3">
    <citation type="submission" date="2025-05" db="UniProtKB">
        <authorList>
            <consortium name="RefSeq"/>
        </authorList>
    </citation>
    <scope>IDENTIFICATION</scope>
    <source>
        <tissue evidence="2 3">Leaf</tissue>
    </source>
</reference>